<dbReference type="OrthoDB" id="10296465at2759"/>
<protein>
    <submittedName>
        <fullName evidence="2">Uncharacterized protein</fullName>
    </submittedName>
</protein>
<organism evidence="2 3">
    <name type="scientific">Coniella lustricola</name>
    <dbReference type="NCBI Taxonomy" id="2025994"/>
    <lineage>
        <taxon>Eukaryota</taxon>
        <taxon>Fungi</taxon>
        <taxon>Dikarya</taxon>
        <taxon>Ascomycota</taxon>
        <taxon>Pezizomycotina</taxon>
        <taxon>Sordariomycetes</taxon>
        <taxon>Sordariomycetidae</taxon>
        <taxon>Diaporthales</taxon>
        <taxon>Schizoparmaceae</taxon>
        <taxon>Coniella</taxon>
    </lineage>
</organism>
<feature type="compositionally biased region" description="Low complexity" evidence="1">
    <location>
        <begin position="252"/>
        <end position="263"/>
    </location>
</feature>
<feature type="compositionally biased region" description="Polar residues" evidence="1">
    <location>
        <begin position="36"/>
        <end position="55"/>
    </location>
</feature>
<evidence type="ECO:0000313" key="3">
    <source>
        <dbReference type="Proteomes" id="UP000241462"/>
    </source>
</evidence>
<dbReference type="Proteomes" id="UP000241462">
    <property type="component" value="Unassembled WGS sequence"/>
</dbReference>
<dbReference type="InParanoid" id="A0A2T2ZTZ6"/>
<gene>
    <name evidence="2" type="ORF">BD289DRAFT_168389</name>
</gene>
<reference evidence="2 3" key="1">
    <citation type="journal article" date="2018" name="Mycol. Prog.">
        <title>Coniella lustricola, a new species from submerged detritus.</title>
        <authorList>
            <person name="Raudabaugh D.B."/>
            <person name="Iturriaga T."/>
            <person name="Carver A."/>
            <person name="Mondo S."/>
            <person name="Pangilinan J."/>
            <person name="Lipzen A."/>
            <person name="He G."/>
            <person name="Amirebrahimi M."/>
            <person name="Grigoriev I.V."/>
            <person name="Miller A.N."/>
        </authorList>
    </citation>
    <scope>NUCLEOTIDE SEQUENCE [LARGE SCALE GENOMIC DNA]</scope>
    <source>
        <strain evidence="2 3">B22-T-1</strain>
    </source>
</reference>
<feature type="non-terminal residue" evidence="2">
    <location>
        <position position="1"/>
    </location>
</feature>
<sequence length="388" mass="43386">KGCLLKGFGCVPTSGWKCLLLRLYKDRSWTHCRSSHGSNTLEHSYSQSFTPSPEQKSLKTSKRPTLYHLQSSIPCVLFACFRLTLLQTRSSTRLSHLVQHEPSNAHHETNRITPKTISRHQVLPSQTMCKCSFVEYVCSCTEHLCAHLIPGSRHTHPSEAIWQTEHIKWAYCPSFLWTAPAEAAAPGDGGGFDPTCFQSQPRVDHRRYSATSRPASPVVSCDLDGHRSVNCTNKNTINTWMDRPWLDRDARSSGSGSSCSRDSSPVRGNTNAYHQQHQGQNPVFENPRRAPHAPQDQHQHQHQRPSQRESRLRALFSTSAATARAVGGGAGGAGGRGLEGMQLAVRPSQDDRHGGRVPDCEHITYEGWRVRRTCQFCVEFMIGRRDAL</sequence>
<feature type="region of interest" description="Disordered" evidence="1">
    <location>
        <begin position="36"/>
        <end position="61"/>
    </location>
</feature>
<evidence type="ECO:0000256" key="1">
    <source>
        <dbReference type="SAM" id="MobiDB-lite"/>
    </source>
</evidence>
<feature type="compositionally biased region" description="Polar residues" evidence="1">
    <location>
        <begin position="266"/>
        <end position="283"/>
    </location>
</feature>
<dbReference type="AlphaFoldDB" id="A0A2T2ZTZ6"/>
<keyword evidence="3" id="KW-1185">Reference proteome</keyword>
<dbReference type="EMBL" id="KZ678694">
    <property type="protein sequence ID" value="PSR76776.1"/>
    <property type="molecule type" value="Genomic_DNA"/>
</dbReference>
<evidence type="ECO:0000313" key="2">
    <source>
        <dbReference type="EMBL" id="PSR76776.1"/>
    </source>
</evidence>
<proteinExistence type="predicted"/>
<name>A0A2T2ZTZ6_9PEZI</name>
<feature type="region of interest" description="Disordered" evidence="1">
    <location>
        <begin position="246"/>
        <end position="312"/>
    </location>
</feature>
<accession>A0A2T2ZTZ6</accession>